<feature type="region of interest" description="Disordered" evidence="1">
    <location>
        <begin position="134"/>
        <end position="164"/>
    </location>
</feature>
<keyword evidence="3" id="KW-1185">Reference proteome</keyword>
<evidence type="ECO:0000256" key="1">
    <source>
        <dbReference type="SAM" id="MobiDB-lite"/>
    </source>
</evidence>
<evidence type="ECO:0000313" key="2">
    <source>
        <dbReference type="EMBL" id="MDR6892008.1"/>
    </source>
</evidence>
<sequence length="425" mass="45366">MPASSSLTSITWGSPLWWESVIGWTRETLREQGIELTGGLVVERQTAWRIEAVAPSSIGPLRFVESHAPHRFEGGLLACAGRFVHGFVNPVVALDEAKARFLVHDDAVPLSLAPAGSAAPTQTQVMRRVGRRALSPTAGLPDPTGDASGDGGTPAPQPSSGFATTEIGDKHIAAEDRAVADAMPEFLPRWAEAQLGLAMHRLDMQQAGAPVMDPSWFPMFVENQIRAHAARPSSDPLHISAEEAARLEAELIPRTQASAQILLDSGIPLMLDPGRIVGTDLGRGSDGLVVRRLPHASIAHPFSALSTAAAARHRAYGDHDEGLAPLVLTYLEAFSRFGTPEELLEVAEHAVRLSPLNDYSASMRIVAGPAPLDEETAARLASLTLDRLRAVGSPPANWAAAFPTLSREEPVAAPIPIRRAARRAR</sequence>
<accession>A0AAE3YDT0</accession>
<evidence type="ECO:0000313" key="3">
    <source>
        <dbReference type="Proteomes" id="UP001247307"/>
    </source>
</evidence>
<dbReference type="RefSeq" id="WP_309850422.1">
    <property type="nucleotide sequence ID" value="NZ_BAAAIU010000023.1"/>
</dbReference>
<reference evidence="2" key="1">
    <citation type="submission" date="2023-07" db="EMBL/GenBank/DDBJ databases">
        <title>Sequencing the genomes of 1000 actinobacteria strains.</title>
        <authorList>
            <person name="Klenk H.-P."/>
        </authorList>
    </citation>
    <scope>NUCLEOTIDE SEQUENCE</scope>
    <source>
        <strain evidence="2">DSM 13988</strain>
    </source>
</reference>
<name>A0AAE3YDT0_9MICC</name>
<gene>
    <name evidence="2" type="ORF">J2S35_000948</name>
</gene>
<proteinExistence type="predicted"/>
<dbReference type="EMBL" id="JAVDUI010000001">
    <property type="protein sequence ID" value="MDR6892008.1"/>
    <property type="molecule type" value="Genomic_DNA"/>
</dbReference>
<comment type="caution">
    <text evidence="2">The sequence shown here is derived from an EMBL/GenBank/DDBJ whole genome shotgun (WGS) entry which is preliminary data.</text>
</comment>
<dbReference type="AlphaFoldDB" id="A0AAE3YDT0"/>
<organism evidence="2 3">
    <name type="scientific">Falsarthrobacter nasiphocae</name>
    <dbReference type="NCBI Taxonomy" id="189863"/>
    <lineage>
        <taxon>Bacteria</taxon>
        <taxon>Bacillati</taxon>
        <taxon>Actinomycetota</taxon>
        <taxon>Actinomycetes</taxon>
        <taxon>Micrococcales</taxon>
        <taxon>Micrococcaceae</taxon>
        <taxon>Falsarthrobacter</taxon>
    </lineage>
</organism>
<protein>
    <submittedName>
        <fullName evidence="2">Uncharacterized protein</fullName>
    </submittedName>
</protein>
<dbReference type="Proteomes" id="UP001247307">
    <property type="component" value="Unassembled WGS sequence"/>
</dbReference>